<dbReference type="EMBL" id="BAOU01000071">
    <property type="protein sequence ID" value="GAD06245.1"/>
    <property type="molecule type" value="Genomic_DNA"/>
</dbReference>
<protein>
    <submittedName>
        <fullName evidence="1">Uncharacterized protein</fullName>
    </submittedName>
</protein>
<evidence type="ECO:0000313" key="1">
    <source>
        <dbReference type="EMBL" id="GAD06245.1"/>
    </source>
</evidence>
<reference evidence="1 2" key="2">
    <citation type="journal article" date="2013" name="Genome Announc.">
        <title>Draft Genome Sequences of Porphyromonas crevioricanis JCM 15906T and Porphyromonas cansulci JCM 13913T Isolated from a Canine Oral Cavity.</title>
        <authorList>
            <person name="Sakamoto M."/>
            <person name="Tanaka N."/>
            <person name="Shiwa Y."/>
            <person name="Yoshikawa H."/>
            <person name="Ohkuma M."/>
        </authorList>
    </citation>
    <scope>NUCLEOTIDE SEQUENCE [LARGE SCALE GENOMIC DNA]</scope>
    <source>
        <strain evidence="1 2">JCM 15906</strain>
    </source>
</reference>
<evidence type="ECO:0000313" key="2">
    <source>
        <dbReference type="Proteomes" id="UP000018031"/>
    </source>
</evidence>
<reference evidence="2" key="1">
    <citation type="journal article" date="2013" name="Genome">
        <title>Draft Genome Sequences of Porphyromonas crevioricanis JCM 15906T and Porphyromonas cansulci JCM 13913T Isolated from a Canine Oral Cavity.</title>
        <authorList>
            <person name="Sakamoto M."/>
            <person name="Tanaka N."/>
            <person name="Shiwa Y."/>
            <person name="Yoshikawa H."/>
            <person name="Ohkuma M."/>
        </authorList>
    </citation>
    <scope>NUCLEOTIDE SEQUENCE [LARGE SCALE GENOMIC DNA]</scope>
    <source>
        <strain evidence="2">JCM 15906</strain>
    </source>
</reference>
<name>T1DTK8_9PORP</name>
<proteinExistence type="predicted"/>
<gene>
    <name evidence="1" type="ORF">PORCRE_1969</name>
</gene>
<dbReference type="AlphaFoldDB" id="T1DTK8"/>
<sequence>MQRILFICLFIFSLNPMFVNKHPWEKAHKLFGVVRNYGAQIPQK</sequence>
<organism evidence="1 2">
    <name type="scientific">Porphyromonas crevioricanis JCM 15906</name>
    <dbReference type="NCBI Taxonomy" id="1305617"/>
    <lineage>
        <taxon>Bacteria</taxon>
        <taxon>Pseudomonadati</taxon>
        <taxon>Bacteroidota</taxon>
        <taxon>Bacteroidia</taxon>
        <taxon>Bacteroidales</taxon>
        <taxon>Porphyromonadaceae</taxon>
        <taxon>Porphyromonas</taxon>
    </lineage>
</organism>
<dbReference type="Proteomes" id="UP000018031">
    <property type="component" value="Unassembled WGS sequence"/>
</dbReference>
<accession>T1DTK8</accession>
<comment type="caution">
    <text evidence="1">The sequence shown here is derived from an EMBL/GenBank/DDBJ whole genome shotgun (WGS) entry which is preliminary data.</text>
</comment>